<dbReference type="Proteomes" id="UP000609064">
    <property type="component" value="Unassembled WGS sequence"/>
</dbReference>
<name>A0A916YLM2_9BACT</name>
<proteinExistence type="predicted"/>
<comment type="caution">
    <text evidence="1">The sequence shown here is derived from an EMBL/GenBank/DDBJ whole genome shotgun (WGS) entry which is preliminary data.</text>
</comment>
<gene>
    <name evidence="1" type="ORF">GCM10011514_14650</name>
</gene>
<dbReference type="AlphaFoldDB" id="A0A916YLM2"/>
<dbReference type="RefSeq" id="WP_188765411.1">
    <property type="nucleotide sequence ID" value="NZ_BMKK01000003.1"/>
</dbReference>
<reference evidence="1" key="1">
    <citation type="journal article" date="2014" name="Int. J. Syst. Evol. Microbiol.">
        <title>Complete genome sequence of Corynebacterium casei LMG S-19264T (=DSM 44701T), isolated from a smear-ripened cheese.</title>
        <authorList>
            <consortium name="US DOE Joint Genome Institute (JGI-PGF)"/>
            <person name="Walter F."/>
            <person name="Albersmeier A."/>
            <person name="Kalinowski J."/>
            <person name="Ruckert C."/>
        </authorList>
    </citation>
    <scope>NUCLEOTIDE SEQUENCE</scope>
    <source>
        <strain evidence="1">CGMCC 1.15958</strain>
    </source>
</reference>
<dbReference type="EMBL" id="BMKK01000003">
    <property type="protein sequence ID" value="GGD51509.1"/>
    <property type="molecule type" value="Genomic_DNA"/>
</dbReference>
<evidence type="ECO:0000313" key="1">
    <source>
        <dbReference type="EMBL" id="GGD51509.1"/>
    </source>
</evidence>
<sequence length="356" mass="41013">MKKIAPIGRMSVTGKRFKSAKPNELSASDKNSIRNNINTLTKQQLAFRIGKPLEVIEKFIKKEKLVSTLDVQVPKEQPQPVAVEPIKEVPIVIEVPAKSDVTVSAMKTKERKKSAIAARKIDFILKHYKQHTAIEMSKMLNTSITSVRYHLKCLNIKSIKPTLPTPSHLLERQKFIQENHKKYTVKEFAQKLNCSGDVIRIAFHRLNIKPLRKPLSEAIPQETINFLKANYRTMTAREMSNILGNLSWTQVKYLCEKHGFLKTLEETEAIRNRWNRSEFTASEEKYILKNYGQISFSEIAQNLKRTRSSVVKFASRKGLRITKEQHNALNKKNFEKGRITMKERLEAKAKSSLEEN</sequence>
<reference evidence="1" key="2">
    <citation type="submission" date="2020-09" db="EMBL/GenBank/DDBJ databases">
        <authorList>
            <person name="Sun Q."/>
            <person name="Zhou Y."/>
        </authorList>
    </citation>
    <scope>NUCLEOTIDE SEQUENCE</scope>
    <source>
        <strain evidence="1">CGMCC 1.15958</strain>
    </source>
</reference>
<keyword evidence="2" id="KW-1185">Reference proteome</keyword>
<accession>A0A916YLM2</accession>
<protein>
    <submittedName>
        <fullName evidence="1">Uncharacterized protein</fullName>
    </submittedName>
</protein>
<organism evidence="1 2">
    <name type="scientific">Emticicia aquatilis</name>
    <dbReference type="NCBI Taxonomy" id="1537369"/>
    <lineage>
        <taxon>Bacteria</taxon>
        <taxon>Pseudomonadati</taxon>
        <taxon>Bacteroidota</taxon>
        <taxon>Cytophagia</taxon>
        <taxon>Cytophagales</taxon>
        <taxon>Leadbetterellaceae</taxon>
        <taxon>Emticicia</taxon>
    </lineage>
</organism>
<evidence type="ECO:0000313" key="2">
    <source>
        <dbReference type="Proteomes" id="UP000609064"/>
    </source>
</evidence>